<dbReference type="Proteomes" id="UP000009222">
    <property type="component" value="Chromosome"/>
</dbReference>
<dbReference type="InterPro" id="IPR017900">
    <property type="entry name" value="4Fe4S_Fe_S_CS"/>
</dbReference>
<keyword evidence="7" id="KW-1185">Reference proteome</keyword>
<organism evidence="6 7">
    <name type="scientific">Leadbettera azotonutricia (strain ATCC BAA-888 / DSM 13862 / ZAS-9)</name>
    <name type="common">Treponema azotonutricium</name>
    <dbReference type="NCBI Taxonomy" id="545695"/>
    <lineage>
        <taxon>Bacteria</taxon>
        <taxon>Pseudomonadati</taxon>
        <taxon>Spirochaetota</taxon>
        <taxon>Spirochaetia</taxon>
        <taxon>Spirochaetales</taxon>
        <taxon>Breznakiellaceae</taxon>
        <taxon>Leadbettera</taxon>
    </lineage>
</organism>
<dbReference type="SUPFAM" id="SSF54862">
    <property type="entry name" value="4Fe-4S ferredoxins"/>
    <property type="match status" value="1"/>
</dbReference>
<keyword evidence="1" id="KW-0004">4Fe-4S</keyword>
<dbReference type="PROSITE" id="PS00198">
    <property type="entry name" value="4FE4S_FER_1"/>
    <property type="match status" value="1"/>
</dbReference>
<dbReference type="GO" id="GO:0046872">
    <property type="term" value="F:metal ion binding"/>
    <property type="evidence" value="ECO:0007669"/>
    <property type="project" value="UniProtKB-KW"/>
</dbReference>
<dbReference type="InterPro" id="IPR017896">
    <property type="entry name" value="4Fe4S_Fe-S-bd"/>
</dbReference>
<dbReference type="InterPro" id="IPR007160">
    <property type="entry name" value="DUF362"/>
</dbReference>
<sequence>MASKVYFSDMAYAAYEANQTLPRKMERQLEASGLGDKVKGKNVAIKIHVGSEIGYSTIPPVFMRLLAEFVRAHGGNCFFTDHYIAQRHPEHRGYTQESIGAPIVEAAGHLGKYIYTKEVNWKTFKHVDIAGLIHDADFLIDFAHVKGHGCCAYGGAVKNISMGCVSDRTRREQHGLEGGLKWDKDKCTHCEACIGACNHQANSFNDKGEYEVNFHNCTLCQHCLKVCPTGAITLTDSSYLDFQKGLALCTKTVLDSFEPGNVFFVNLLISITAMCDCWGMTTPYLVPDIGVMSSWDLSAIESASLDQIKIEKLNPEGVPTGSTMGSKGHLFERLHGKDPYSQIKFLEEYGLGSKEYTLEMVK</sequence>
<dbReference type="PROSITE" id="PS51379">
    <property type="entry name" value="4FE4S_FER_2"/>
    <property type="match status" value="2"/>
</dbReference>
<dbReference type="AlphaFoldDB" id="F5Y8F2"/>
<feature type="domain" description="4Fe-4S ferredoxin-type" evidence="5">
    <location>
        <begin position="208"/>
        <end position="237"/>
    </location>
</feature>
<dbReference type="KEGG" id="taz:TREAZ_3368"/>
<dbReference type="InterPro" id="IPR050572">
    <property type="entry name" value="Fe-S_Ferredoxin"/>
</dbReference>
<dbReference type="PANTHER" id="PTHR43687">
    <property type="entry name" value="ADENYLYLSULFATE REDUCTASE, BETA SUBUNIT"/>
    <property type="match status" value="1"/>
</dbReference>
<evidence type="ECO:0000256" key="1">
    <source>
        <dbReference type="ARBA" id="ARBA00022485"/>
    </source>
</evidence>
<evidence type="ECO:0000256" key="2">
    <source>
        <dbReference type="ARBA" id="ARBA00022723"/>
    </source>
</evidence>
<dbReference type="Gene3D" id="3.30.70.20">
    <property type="match status" value="1"/>
</dbReference>
<dbReference type="InParanoid" id="F5Y8F2"/>
<dbReference type="GO" id="GO:0051539">
    <property type="term" value="F:4 iron, 4 sulfur cluster binding"/>
    <property type="evidence" value="ECO:0007669"/>
    <property type="project" value="UniProtKB-KW"/>
</dbReference>
<dbReference type="EMBL" id="CP001841">
    <property type="protein sequence ID" value="AEF82501.1"/>
    <property type="molecule type" value="Genomic_DNA"/>
</dbReference>
<dbReference type="RefSeq" id="WP_015712201.1">
    <property type="nucleotide sequence ID" value="NC_015577.1"/>
</dbReference>
<evidence type="ECO:0000313" key="6">
    <source>
        <dbReference type="EMBL" id="AEF82501.1"/>
    </source>
</evidence>
<dbReference type="Pfam" id="PF04015">
    <property type="entry name" value="DUF362"/>
    <property type="match status" value="1"/>
</dbReference>
<gene>
    <name evidence="6" type="ordered locus">TREAZ_3368</name>
</gene>
<proteinExistence type="predicted"/>
<keyword evidence="3" id="KW-0408">Iron</keyword>
<name>F5Y8F2_LEAAZ</name>
<evidence type="ECO:0000256" key="4">
    <source>
        <dbReference type="ARBA" id="ARBA00023014"/>
    </source>
</evidence>
<feature type="domain" description="4Fe-4S ferredoxin-type" evidence="5">
    <location>
        <begin position="178"/>
        <end position="207"/>
    </location>
</feature>
<dbReference type="STRING" id="545695.TREAZ_3368"/>
<reference evidence="7" key="1">
    <citation type="submission" date="2009-12" db="EMBL/GenBank/DDBJ databases">
        <title>Complete sequence of Treponema azotonutricium strain ZAS-9.</title>
        <authorList>
            <person name="Tetu S.G."/>
            <person name="Matson E."/>
            <person name="Ren Q."/>
            <person name="Seshadri R."/>
            <person name="Elbourne L."/>
            <person name="Hassan K.A."/>
            <person name="Durkin A."/>
            <person name="Radune D."/>
            <person name="Mohamoud Y."/>
            <person name="Shay R."/>
            <person name="Jin S."/>
            <person name="Zhang X."/>
            <person name="Lucey K."/>
            <person name="Ballor N.R."/>
            <person name="Ottesen E."/>
            <person name="Rosenthal R."/>
            <person name="Allen A."/>
            <person name="Leadbetter J.R."/>
            <person name="Paulsen I.T."/>
        </authorList>
    </citation>
    <scope>NUCLEOTIDE SEQUENCE [LARGE SCALE GENOMIC DNA]</scope>
    <source>
        <strain evidence="7">ATCC BAA-888 / DSM 13862 / ZAS-9</strain>
    </source>
</reference>
<dbReference type="eggNOG" id="COG2768">
    <property type="taxonomic scope" value="Bacteria"/>
</dbReference>
<evidence type="ECO:0000259" key="5">
    <source>
        <dbReference type="PROSITE" id="PS51379"/>
    </source>
</evidence>
<dbReference type="PANTHER" id="PTHR43687:SF2">
    <property type="entry name" value="FERREDOXIN 3"/>
    <property type="match status" value="1"/>
</dbReference>
<dbReference type="Pfam" id="PF12838">
    <property type="entry name" value="Fer4_7"/>
    <property type="match status" value="1"/>
</dbReference>
<evidence type="ECO:0000313" key="7">
    <source>
        <dbReference type="Proteomes" id="UP000009222"/>
    </source>
</evidence>
<dbReference type="OrthoDB" id="9807879at2"/>
<accession>F5Y8F2</accession>
<keyword evidence="2" id="KW-0479">Metal-binding</keyword>
<evidence type="ECO:0000256" key="3">
    <source>
        <dbReference type="ARBA" id="ARBA00023004"/>
    </source>
</evidence>
<protein>
    <submittedName>
        <fullName evidence="6">Putative 4Fe-4S ferredoxin iron-sulfur binding domain protein</fullName>
    </submittedName>
</protein>
<reference evidence="6 7" key="2">
    <citation type="journal article" date="2011" name="ISME J.">
        <title>RNA-seq reveals cooperative metabolic interactions between two termite-gut spirochete species in co-culture.</title>
        <authorList>
            <person name="Rosenthal A.Z."/>
            <person name="Matson E.G."/>
            <person name="Eldar A."/>
            <person name="Leadbetter J.R."/>
        </authorList>
    </citation>
    <scope>NUCLEOTIDE SEQUENCE [LARGE SCALE GENOMIC DNA]</scope>
    <source>
        <strain evidence="7">ATCC BAA-888 / DSM 13862 / ZAS-9</strain>
    </source>
</reference>
<dbReference type="HOGENOM" id="CLU_046240_0_0_12"/>
<keyword evidence="4" id="KW-0411">Iron-sulfur</keyword>